<evidence type="ECO:0000313" key="2">
    <source>
        <dbReference type="EMBL" id="SHJ40215.1"/>
    </source>
</evidence>
<feature type="domain" description="PIN" evidence="1">
    <location>
        <begin position="2"/>
        <end position="117"/>
    </location>
</feature>
<dbReference type="EMBL" id="FQZL01000019">
    <property type="protein sequence ID" value="SHJ40215.1"/>
    <property type="molecule type" value="Genomic_DNA"/>
</dbReference>
<dbReference type="OrthoDB" id="9787727at2"/>
<dbReference type="Proteomes" id="UP000184052">
    <property type="component" value="Unassembled WGS sequence"/>
</dbReference>
<organism evidence="2 3">
    <name type="scientific">Dethiosulfatibacter aminovorans DSM 17477</name>
    <dbReference type="NCBI Taxonomy" id="1121476"/>
    <lineage>
        <taxon>Bacteria</taxon>
        <taxon>Bacillati</taxon>
        <taxon>Bacillota</taxon>
        <taxon>Tissierellia</taxon>
        <taxon>Dethiosulfatibacter</taxon>
    </lineage>
</organism>
<dbReference type="STRING" id="1121476.SAMN02745751_02480"/>
<keyword evidence="3" id="KW-1185">Reference proteome</keyword>
<protein>
    <submittedName>
        <fullName evidence="2">Predicted nucleic acid-binding protein, contains PIN domain</fullName>
    </submittedName>
</protein>
<dbReference type="RefSeq" id="WP_073049895.1">
    <property type="nucleotide sequence ID" value="NZ_FQZL01000019.1"/>
</dbReference>
<reference evidence="2 3" key="1">
    <citation type="submission" date="2016-11" db="EMBL/GenBank/DDBJ databases">
        <authorList>
            <person name="Jaros S."/>
            <person name="Januszkiewicz K."/>
            <person name="Wedrychowicz H."/>
        </authorList>
    </citation>
    <scope>NUCLEOTIDE SEQUENCE [LARGE SCALE GENOMIC DNA]</scope>
    <source>
        <strain evidence="2 3">DSM 17477</strain>
    </source>
</reference>
<evidence type="ECO:0000313" key="3">
    <source>
        <dbReference type="Proteomes" id="UP000184052"/>
    </source>
</evidence>
<dbReference type="InterPro" id="IPR002716">
    <property type="entry name" value="PIN_dom"/>
</dbReference>
<name>A0A1M6J0L6_9FIRM</name>
<dbReference type="SUPFAM" id="SSF88723">
    <property type="entry name" value="PIN domain-like"/>
    <property type="match status" value="1"/>
</dbReference>
<dbReference type="AlphaFoldDB" id="A0A1M6J0L6"/>
<dbReference type="InterPro" id="IPR029060">
    <property type="entry name" value="PIN-like_dom_sf"/>
</dbReference>
<dbReference type="Gene3D" id="3.40.50.1010">
    <property type="entry name" value="5'-nuclease"/>
    <property type="match status" value="1"/>
</dbReference>
<accession>A0A1M6J0L6</accession>
<gene>
    <name evidence="2" type="ORF">SAMN02745751_02480</name>
</gene>
<dbReference type="Pfam" id="PF13470">
    <property type="entry name" value="PIN_3"/>
    <property type="match status" value="1"/>
</dbReference>
<sequence length="140" mass="16297">MKVIIDNNVILDVFQNRQPFVQHSSEILRLVETNHLKGFVTANSVTDIHYILNKYLKDKQKLYSIMEILLKLLDIIDVTALDVRQALYPGVTDFEDELICVCAKRARVDYIITRNKKDFTQSSVKALTPEEFLKEFYNSL</sequence>
<proteinExistence type="predicted"/>
<evidence type="ECO:0000259" key="1">
    <source>
        <dbReference type="Pfam" id="PF13470"/>
    </source>
</evidence>